<keyword evidence="1" id="KW-1277">Toxin-antitoxin system</keyword>
<dbReference type="OrthoDB" id="5570653at2"/>
<evidence type="ECO:0000313" key="3">
    <source>
        <dbReference type="EMBL" id="SEM32171.1"/>
    </source>
</evidence>
<dbReference type="STRING" id="97481.SAMN05444853_11245"/>
<dbReference type="EMBL" id="JASAVS010000013">
    <property type="protein sequence ID" value="MDP8085615.1"/>
    <property type="molecule type" value="Genomic_DNA"/>
</dbReference>
<dbReference type="Gene3D" id="3.30.2310.20">
    <property type="entry name" value="RelE-like"/>
    <property type="match status" value="1"/>
</dbReference>
<proteinExistence type="predicted"/>
<sequence>MFYKVIYHKKAQKFIQSNKIIGLKFIMAFDEISTNKDNLKKYDVKKFHSKEFDDIFRLKIGKNRAIFRIINNQIVIYVLDIGSRGDIYK</sequence>
<name>A0A1H7XEL6_9PAST</name>
<organism evidence="3 4">
    <name type="scientific">Phocoenobacter skyensis</name>
    <dbReference type="NCBI Taxonomy" id="97481"/>
    <lineage>
        <taxon>Bacteria</taxon>
        <taxon>Pseudomonadati</taxon>
        <taxon>Pseudomonadota</taxon>
        <taxon>Gammaproteobacteria</taxon>
        <taxon>Pasteurellales</taxon>
        <taxon>Pasteurellaceae</taxon>
        <taxon>Phocoenobacter</taxon>
    </lineage>
</organism>
<dbReference type="InterPro" id="IPR035093">
    <property type="entry name" value="RelE/ParE_toxin_dom_sf"/>
</dbReference>
<dbReference type="EMBL" id="FOBN01000012">
    <property type="protein sequence ID" value="SEM32171.1"/>
    <property type="molecule type" value="Genomic_DNA"/>
</dbReference>
<dbReference type="Proteomes" id="UP001224812">
    <property type="component" value="Unassembled WGS sequence"/>
</dbReference>
<evidence type="ECO:0000313" key="2">
    <source>
        <dbReference type="EMBL" id="MDP8085615.1"/>
    </source>
</evidence>
<dbReference type="SUPFAM" id="SSF143011">
    <property type="entry name" value="RelE-like"/>
    <property type="match status" value="1"/>
</dbReference>
<dbReference type="InterPro" id="IPR007712">
    <property type="entry name" value="RelE/ParE_toxin"/>
</dbReference>
<gene>
    <name evidence="2" type="ORF">QJT92_06745</name>
    <name evidence="3" type="ORF">SAMN05444853_11245</name>
</gene>
<reference evidence="2 5" key="3">
    <citation type="journal article" date="2023" name="Front. Microbiol.">
        <title>Phylogeography and host specificity of Pasteurellaceae pathogenic to sea-farmed fish in the north-east Atlantic.</title>
        <authorList>
            <person name="Gulla S."/>
            <person name="Colquhoun D.J."/>
            <person name="Olsen A.B."/>
            <person name="Spilsberg B."/>
            <person name="Lagesen K."/>
            <person name="Aakesson C.P."/>
            <person name="Strom S."/>
            <person name="Manji F."/>
            <person name="Birkbeck T.H."/>
            <person name="Nilsen H.K."/>
        </authorList>
    </citation>
    <scope>NUCLEOTIDE SEQUENCE [LARGE SCALE GENOMIC DNA]</scope>
    <source>
        <strain evidence="2 5">VIO11850</strain>
    </source>
</reference>
<dbReference type="AlphaFoldDB" id="A0A1H7XEL6"/>
<evidence type="ECO:0000256" key="1">
    <source>
        <dbReference type="ARBA" id="ARBA00022649"/>
    </source>
</evidence>
<protein>
    <submittedName>
        <fullName evidence="2">Type II toxin-antitoxin system RelE/ParE family toxin</fullName>
    </submittedName>
    <submittedName>
        <fullName evidence="3">mRNA interferase RelE/StbE</fullName>
    </submittedName>
</protein>
<reference evidence="4" key="2">
    <citation type="submission" date="2016-10" db="EMBL/GenBank/DDBJ databases">
        <authorList>
            <person name="Varghese N."/>
            <person name="Submissions S."/>
        </authorList>
    </citation>
    <scope>NUCLEOTIDE SEQUENCE [LARGE SCALE GENOMIC DNA]</scope>
    <source>
        <strain evidence="4">DSM 24204</strain>
    </source>
</reference>
<dbReference type="Proteomes" id="UP000198883">
    <property type="component" value="Unassembled WGS sequence"/>
</dbReference>
<reference evidence="3" key="1">
    <citation type="submission" date="2016-10" db="EMBL/GenBank/DDBJ databases">
        <authorList>
            <person name="de Groot N.N."/>
        </authorList>
    </citation>
    <scope>NUCLEOTIDE SEQUENCE [LARGE SCALE GENOMIC DNA]</scope>
    <source>
        <strain evidence="3">DSM 24204</strain>
    </source>
</reference>
<evidence type="ECO:0000313" key="5">
    <source>
        <dbReference type="Proteomes" id="UP001224812"/>
    </source>
</evidence>
<dbReference type="GeneID" id="83544055"/>
<evidence type="ECO:0000313" key="4">
    <source>
        <dbReference type="Proteomes" id="UP000198883"/>
    </source>
</evidence>
<keyword evidence="5" id="KW-1185">Reference proteome</keyword>
<accession>A0A1H7XEL6</accession>
<dbReference type="RefSeq" id="WP_090921803.1">
    <property type="nucleotide sequence ID" value="NZ_CP016180.1"/>
</dbReference>
<dbReference type="Pfam" id="PF05016">
    <property type="entry name" value="ParE_toxin"/>
    <property type="match status" value="1"/>
</dbReference>